<dbReference type="PANTHER" id="PTHR12318:SF0">
    <property type="entry name" value="ACYL-COENZYME A DIPHOSPHATASE NUDT19"/>
    <property type="match status" value="1"/>
</dbReference>
<comment type="cofactor">
    <cofactor evidence="2">
        <name>Mg(2+)</name>
        <dbReference type="ChEBI" id="CHEBI:18420"/>
    </cofactor>
</comment>
<dbReference type="Proteomes" id="UP001174694">
    <property type="component" value="Unassembled WGS sequence"/>
</dbReference>
<comment type="caution">
    <text evidence="9">The sequence shown here is derived from an EMBL/GenBank/DDBJ whole genome shotgun (WGS) entry which is preliminary data.</text>
</comment>
<evidence type="ECO:0000256" key="7">
    <source>
        <dbReference type="SAM" id="MobiDB-lite"/>
    </source>
</evidence>
<dbReference type="GO" id="GO:0016818">
    <property type="term" value="F:hydrolase activity, acting on acid anhydrides, in phosphorus-containing anhydrides"/>
    <property type="evidence" value="ECO:0007669"/>
    <property type="project" value="InterPro"/>
</dbReference>
<dbReference type="PROSITE" id="PS51462">
    <property type="entry name" value="NUDIX"/>
    <property type="match status" value="1"/>
</dbReference>
<reference evidence="9" key="1">
    <citation type="submission" date="2022-07" db="EMBL/GenBank/DDBJ databases">
        <title>Fungi with potential for degradation of polypropylene.</title>
        <authorList>
            <person name="Gostincar C."/>
        </authorList>
    </citation>
    <scope>NUCLEOTIDE SEQUENCE</scope>
    <source>
        <strain evidence="9">EXF-13308</strain>
    </source>
</reference>
<dbReference type="Gene3D" id="3.90.79.10">
    <property type="entry name" value="Nucleoside Triphosphate Pyrophosphohydrolase"/>
    <property type="match status" value="1"/>
</dbReference>
<evidence type="ECO:0000256" key="3">
    <source>
        <dbReference type="ARBA" id="ARBA00022723"/>
    </source>
</evidence>
<protein>
    <submittedName>
        <fullName evidence="9">NUDIX domain-containing protein</fullName>
    </submittedName>
</protein>
<dbReference type="GO" id="GO:0046872">
    <property type="term" value="F:metal ion binding"/>
    <property type="evidence" value="ECO:0007669"/>
    <property type="project" value="UniProtKB-KW"/>
</dbReference>
<proteinExistence type="predicted"/>
<feature type="compositionally biased region" description="Low complexity" evidence="7">
    <location>
        <begin position="187"/>
        <end position="202"/>
    </location>
</feature>
<dbReference type="InterPro" id="IPR015797">
    <property type="entry name" value="NUDIX_hydrolase-like_dom_sf"/>
</dbReference>
<dbReference type="GO" id="GO:0005739">
    <property type="term" value="C:mitochondrion"/>
    <property type="evidence" value="ECO:0007669"/>
    <property type="project" value="TreeGrafter"/>
</dbReference>
<evidence type="ECO:0000256" key="6">
    <source>
        <dbReference type="ARBA" id="ARBA00023211"/>
    </source>
</evidence>
<evidence type="ECO:0000256" key="1">
    <source>
        <dbReference type="ARBA" id="ARBA00001936"/>
    </source>
</evidence>
<keyword evidence="4" id="KW-0378">Hydrolase</keyword>
<dbReference type="SUPFAM" id="SSF55811">
    <property type="entry name" value="Nudix"/>
    <property type="match status" value="1"/>
</dbReference>
<name>A0AA38R6F5_9PEZI</name>
<feature type="region of interest" description="Disordered" evidence="7">
    <location>
        <begin position="187"/>
        <end position="208"/>
    </location>
</feature>
<feature type="region of interest" description="Disordered" evidence="7">
    <location>
        <begin position="1"/>
        <end position="27"/>
    </location>
</feature>
<feature type="compositionally biased region" description="Polar residues" evidence="7">
    <location>
        <begin position="1"/>
        <end position="12"/>
    </location>
</feature>
<dbReference type="InterPro" id="IPR000086">
    <property type="entry name" value="NUDIX_hydrolase_dom"/>
</dbReference>
<organism evidence="9 10">
    <name type="scientific">Pleurostoma richardsiae</name>
    <dbReference type="NCBI Taxonomy" id="41990"/>
    <lineage>
        <taxon>Eukaryota</taxon>
        <taxon>Fungi</taxon>
        <taxon>Dikarya</taxon>
        <taxon>Ascomycota</taxon>
        <taxon>Pezizomycotina</taxon>
        <taxon>Sordariomycetes</taxon>
        <taxon>Sordariomycetidae</taxon>
        <taxon>Calosphaeriales</taxon>
        <taxon>Pleurostomataceae</taxon>
        <taxon>Pleurostoma</taxon>
    </lineage>
</organism>
<gene>
    <name evidence="9" type="ORF">NKR23_g9715</name>
</gene>
<evidence type="ECO:0000256" key="4">
    <source>
        <dbReference type="ARBA" id="ARBA00022801"/>
    </source>
</evidence>
<evidence type="ECO:0000256" key="2">
    <source>
        <dbReference type="ARBA" id="ARBA00001946"/>
    </source>
</evidence>
<keyword evidence="10" id="KW-1185">Reference proteome</keyword>
<keyword evidence="3" id="KW-0479">Metal-binding</keyword>
<evidence type="ECO:0000256" key="5">
    <source>
        <dbReference type="ARBA" id="ARBA00022842"/>
    </source>
</evidence>
<feature type="domain" description="Nudix hydrolase" evidence="8">
    <location>
        <begin position="21"/>
        <end position="181"/>
    </location>
</feature>
<keyword evidence="6" id="KW-0464">Manganese</keyword>
<dbReference type="CDD" id="cd18870">
    <property type="entry name" value="NUDIX_AcylCoAdiphos_Nudt19"/>
    <property type="match status" value="1"/>
</dbReference>
<dbReference type="PANTHER" id="PTHR12318">
    <property type="entry name" value="TESTOSTERONE-REGULATED PROTEIN RP2"/>
    <property type="match status" value="1"/>
</dbReference>
<evidence type="ECO:0000259" key="8">
    <source>
        <dbReference type="PROSITE" id="PS51462"/>
    </source>
</evidence>
<comment type="cofactor">
    <cofactor evidence="1">
        <name>Mn(2+)</name>
        <dbReference type="ChEBI" id="CHEBI:29035"/>
    </cofactor>
</comment>
<sequence length="393" mass="42091">MAQLWSRRSASTKPGDRSPTEPRPSASIILLSPTNQVLLLHRVQTSSAFPSAHVFPGGNLSAFHDGAVPEPGSPDRHQDGPAYRLGAVRETFEESGILLARSKDDAAAGESPGLLDVPDDVREEGRKEVHANRVPFAEWLSGVGGVPDVARTENLIPFTRWITPANTAKRFTTQMYLYMLPLPPSSSSSPSPAAAGGAPGAPQQEAVIPVPTHDGGLEHTAATFDDASTWLAKQRSGEIVLFPPQLFLLTLVSRFLTGPPGPNSAAPDREHYAAQRAALLRFVSGAAEAPAPSSAGAHRTAAIPWADKVMSPHVLFLRAGDGRVVLGLDRPGPELQGSGRGGDWERVVLVRFEKGGPREVEVRGRAEVLAEERREKEKEEKEAKRGEENGAKL</sequence>
<keyword evidence="5" id="KW-0460">Magnesium</keyword>
<feature type="region of interest" description="Disordered" evidence="7">
    <location>
        <begin position="369"/>
        <end position="393"/>
    </location>
</feature>
<dbReference type="AlphaFoldDB" id="A0AA38R6F5"/>
<dbReference type="EMBL" id="JANBVO010000039">
    <property type="protein sequence ID" value="KAJ9136572.1"/>
    <property type="molecule type" value="Genomic_DNA"/>
</dbReference>
<dbReference type="InterPro" id="IPR039121">
    <property type="entry name" value="NUDT19"/>
</dbReference>
<evidence type="ECO:0000313" key="9">
    <source>
        <dbReference type="EMBL" id="KAJ9136572.1"/>
    </source>
</evidence>
<evidence type="ECO:0000313" key="10">
    <source>
        <dbReference type="Proteomes" id="UP001174694"/>
    </source>
</evidence>
<accession>A0AA38R6F5</accession>